<organism evidence="2 3">
    <name type="scientific">Dendrobium catenatum</name>
    <dbReference type="NCBI Taxonomy" id="906689"/>
    <lineage>
        <taxon>Eukaryota</taxon>
        <taxon>Viridiplantae</taxon>
        <taxon>Streptophyta</taxon>
        <taxon>Embryophyta</taxon>
        <taxon>Tracheophyta</taxon>
        <taxon>Spermatophyta</taxon>
        <taxon>Magnoliopsida</taxon>
        <taxon>Liliopsida</taxon>
        <taxon>Asparagales</taxon>
        <taxon>Orchidaceae</taxon>
        <taxon>Epidendroideae</taxon>
        <taxon>Malaxideae</taxon>
        <taxon>Dendrobiinae</taxon>
        <taxon>Dendrobium</taxon>
    </lineage>
</organism>
<evidence type="ECO:0000313" key="2">
    <source>
        <dbReference type="EMBL" id="PKU86295.1"/>
    </source>
</evidence>
<dbReference type="STRING" id="906689.A0A2I0XEG0"/>
<evidence type="ECO:0000313" key="3">
    <source>
        <dbReference type="Proteomes" id="UP000233837"/>
    </source>
</evidence>
<proteinExistence type="predicted"/>
<keyword evidence="3" id="KW-1185">Reference proteome</keyword>
<dbReference type="EMBL" id="KZ501954">
    <property type="protein sequence ID" value="PKU86295.1"/>
    <property type="molecule type" value="Genomic_DNA"/>
</dbReference>
<dbReference type="InterPro" id="IPR036873">
    <property type="entry name" value="Rhodanese-like_dom_sf"/>
</dbReference>
<dbReference type="AlphaFoldDB" id="A0A2I0XEG0"/>
<dbReference type="GO" id="GO:0005634">
    <property type="term" value="C:nucleus"/>
    <property type="evidence" value="ECO:0007669"/>
    <property type="project" value="TreeGrafter"/>
</dbReference>
<feature type="domain" description="Rhodanese" evidence="1">
    <location>
        <begin position="58"/>
        <end position="81"/>
    </location>
</feature>
<reference evidence="2 3" key="2">
    <citation type="journal article" date="2017" name="Nature">
        <title>The Apostasia genome and the evolution of orchids.</title>
        <authorList>
            <person name="Zhang G.Q."/>
            <person name="Liu K.W."/>
            <person name="Li Z."/>
            <person name="Lohaus R."/>
            <person name="Hsiao Y.Y."/>
            <person name="Niu S.C."/>
            <person name="Wang J.Y."/>
            <person name="Lin Y.C."/>
            <person name="Xu Q."/>
            <person name="Chen L.J."/>
            <person name="Yoshida K."/>
            <person name="Fujiwara S."/>
            <person name="Wang Z.W."/>
            <person name="Zhang Y.Q."/>
            <person name="Mitsuda N."/>
            <person name="Wang M."/>
            <person name="Liu G.H."/>
            <person name="Pecoraro L."/>
            <person name="Huang H.X."/>
            <person name="Xiao X.J."/>
            <person name="Lin M."/>
            <person name="Wu X.Y."/>
            <person name="Wu W.L."/>
            <person name="Chen Y.Y."/>
            <person name="Chang S.B."/>
            <person name="Sakamoto S."/>
            <person name="Ohme-Takagi M."/>
            <person name="Yagi M."/>
            <person name="Zeng S.J."/>
            <person name="Shen C.Y."/>
            <person name="Yeh C.M."/>
            <person name="Luo Y.B."/>
            <person name="Tsai W.C."/>
            <person name="Van de Peer Y."/>
            <person name="Liu Z.J."/>
        </authorList>
    </citation>
    <scope>NUCLEOTIDE SEQUENCE [LARGE SCALE GENOMIC DNA]</scope>
    <source>
        <tissue evidence="2">The whole plant</tissue>
    </source>
</reference>
<dbReference type="GO" id="GO:0004725">
    <property type="term" value="F:protein tyrosine phosphatase activity"/>
    <property type="evidence" value="ECO:0007669"/>
    <property type="project" value="TreeGrafter"/>
</dbReference>
<reference evidence="2 3" key="1">
    <citation type="journal article" date="2016" name="Sci. Rep.">
        <title>The Dendrobium catenatum Lindl. genome sequence provides insights into polysaccharide synthase, floral development and adaptive evolution.</title>
        <authorList>
            <person name="Zhang G.Q."/>
            <person name="Xu Q."/>
            <person name="Bian C."/>
            <person name="Tsai W.C."/>
            <person name="Yeh C.M."/>
            <person name="Liu K.W."/>
            <person name="Yoshida K."/>
            <person name="Zhang L.S."/>
            <person name="Chang S.B."/>
            <person name="Chen F."/>
            <person name="Shi Y."/>
            <person name="Su Y.Y."/>
            <person name="Zhang Y.Q."/>
            <person name="Chen L.J."/>
            <person name="Yin Y."/>
            <person name="Lin M."/>
            <person name="Huang H."/>
            <person name="Deng H."/>
            <person name="Wang Z.W."/>
            <person name="Zhu S.L."/>
            <person name="Zhao X."/>
            <person name="Deng C."/>
            <person name="Niu S.C."/>
            <person name="Huang J."/>
            <person name="Wang M."/>
            <person name="Liu G.H."/>
            <person name="Yang H.J."/>
            <person name="Xiao X.J."/>
            <person name="Hsiao Y.Y."/>
            <person name="Wu W.L."/>
            <person name="Chen Y.Y."/>
            <person name="Mitsuda N."/>
            <person name="Ohme-Takagi M."/>
            <person name="Luo Y.B."/>
            <person name="Van de Peer Y."/>
            <person name="Liu Z.J."/>
        </authorList>
    </citation>
    <scope>NUCLEOTIDE SEQUENCE [LARGE SCALE GENOMIC DNA]</scope>
    <source>
        <tissue evidence="2">The whole plant</tissue>
    </source>
</reference>
<evidence type="ECO:0000259" key="1">
    <source>
        <dbReference type="PROSITE" id="PS50206"/>
    </source>
</evidence>
<dbReference type="Gene3D" id="3.40.250.10">
    <property type="entry name" value="Rhodanese-like domain"/>
    <property type="match status" value="1"/>
</dbReference>
<protein>
    <submittedName>
        <fullName evidence="2">Arsenate reductase 2.2</fullName>
    </submittedName>
</protein>
<sequence>MVKVLERVRLRWERGQWGEQGESRRAENVIISWLFQVRGPACAQTFVDYLSKMNEDPGIKEVMVLEHGFNGWQASGRLVCNCTDVPCKSESA</sequence>
<dbReference type="PANTHER" id="PTHR10828:SF38">
    <property type="entry name" value="ARSENICAL-RESISTANCE PROTEIN 2-RELATED"/>
    <property type="match status" value="1"/>
</dbReference>
<dbReference type="GO" id="GO:0005737">
    <property type="term" value="C:cytoplasm"/>
    <property type="evidence" value="ECO:0007669"/>
    <property type="project" value="TreeGrafter"/>
</dbReference>
<dbReference type="PROSITE" id="PS50206">
    <property type="entry name" value="RHODANESE_3"/>
    <property type="match status" value="1"/>
</dbReference>
<name>A0A2I0XEG0_9ASPA</name>
<accession>A0A2I0XEG0</accession>
<gene>
    <name evidence="2" type="primary">ACR2.2</name>
    <name evidence="2" type="ORF">MA16_Dca002126</name>
</gene>
<dbReference type="SUPFAM" id="SSF52821">
    <property type="entry name" value="Rhodanese/Cell cycle control phosphatase"/>
    <property type="match status" value="1"/>
</dbReference>
<dbReference type="PANTHER" id="PTHR10828">
    <property type="entry name" value="M-PHASE INDUCER PHOSPHATASE DUAL SPECIFICITY PHOSPHATASE CDC25"/>
    <property type="match status" value="1"/>
</dbReference>
<dbReference type="InterPro" id="IPR001763">
    <property type="entry name" value="Rhodanese-like_dom"/>
</dbReference>
<dbReference type="Proteomes" id="UP000233837">
    <property type="component" value="Unassembled WGS sequence"/>
</dbReference>